<dbReference type="GO" id="GO:0016787">
    <property type="term" value="F:hydrolase activity"/>
    <property type="evidence" value="ECO:0007669"/>
    <property type="project" value="InterPro"/>
</dbReference>
<keyword evidence="1" id="KW-0732">Signal</keyword>
<sequence>MRYRTGRVAGILRQGLLQAAALAAALMLVPMTAHASTADYIPRYLDIRTPEHLRGVPIDRQQRDCLAQALYHEARGETELGRIAVAQVILNRVRAKVYPDTICGVVYENRHMKNRCQFSFACDGISDRPREARSWRSAVRLANGILCIGGCARRAASPEIERLTQGLKSATHYHATYVSPRWARAKKRVGKVGLHIFYRSDRVARTMPAPY</sequence>
<name>A0A3Q8XKP9_9HYPH</name>
<dbReference type="Proteomes" id="UP000268192">
    <property type="component" value="Chromosome"/>
</dbReference>
<feature type="chain" id="PRO_5018568798" description="Cell wall hydrolase SleB domain-containing protein" evidence="1">
    <location>
        <begin position="36"/>
        <end position="211"/>
    </location>
</feature>
<evidence type="ECO:0000313" key="4">
    <source>
        <dbReference type="Proteomes" id="UP000268192"/>
    </source>
</evidence>
<organism evidence="3 4">
    <name type="scientific">Georhizobium profundi</name>
    <dbReference type="NCBI Taxonomy" id="2341112"/>
    <lineage>
        <taxon>Bacteria</taxon>
        <taxon>Pseudomonadati</taxon>
        <taxon>Pseudomonadota</taxon>
        <taxon>Alphaproteobacteria</taxon>
        <taxon>Hyphomicrobiales</taxon>
        <taxon>Rhizobiaceae</taxon>
        <taxon>Georhizobium</taxon>
    </lineage>
</organism>
<dbReference type="KEGG" id="abaw:D5400_00325"/>
<dbReference type="EMBL" id="CP032509">
    <property type="protein sequence ID" value="AZN69917.1"/>
    <property type="molecule type" value="Genomic_DNA"/>
</dbReference>
<dbReference type="OrthoDB" id="9785345at2"/>
<feature type="domain" description="Cell wall hydrolase SleB" evidence="2">
    <location>
        <begin position="76"/>
        <end position="198"/>
    </location>
</feature>
<accession>A0A3Q8XKP9</accession>
<reference evidence="3 4" key="1">
    <citation type="submission" date="2018-09" db="EMBL/GenBank/DDBJ databases">
        <title>Marinorhizobium profundi gen. nov., sp. nov., isolated from a deep-sea sediment sample from the New Britain Trench and proposal of Marinorhizobiaceae fam. nov. in the order Rhizobiales of the class Alphaproteobacteria.</title>
        <authorList>
            <person name="Cao J."/>
        </authorList>
    </citation>
    <scope>NUCLEOTIDE SEQUENCE [LARGE SCALE GENOMIC DNA]</scope>
    <source>
        <strain evidence="3 4">WS11</strain>
    </source>
</reference>
<proteinExistence type="predicted"/>
<evidence type="ECO:0000313" key="3">
    <source>
        <dbReference type="EMBL" id="AZN69917.1"/>
    </source>
</evidence>
<protein>
    <recommendedName>
        <fullName evidence="2">Cell wall hydrolase SleB domain-containing protein</fullName>
    </recommendedName>
</protein>
<gene>
    <name evidence="3" type="ORF">D5400_00325</name>
</gene>
<dbReference type="InterPro" id="IPR042047">
    <property type="entry name" value="SleB_dom1"/>
</dbReference>
<keyword evidence="4" id="KW-1185">Reference proteome</keyword>
<evidence type="ECO:0000259" key="2">
    <source>
        <dbReference type="Pfam" id="PF07486"/>
    </source>
</evidence>
<dbReference type="Pfam" id="PF07486">
    <property type="entry name" value="Hydrolase_2"/>
    <property type="match status" value="1"/>
</dbReference>
<evidence type="ECO:0000256" key="1">
    <source>
        <dbReference type="SAM" id="SignalP"/>
    </source>
</evidence>
<dbReference type="RefSeq" id="WP_126006560.1">
    <property type="nucleotide sequence ID" value="NZ_CP032509.1"/>
</dbReference>
<feature type="signal peptide" evidence="1">
    <location>
        <begin position="1"/>
        <end position="35"/>
    </location>
</feature>
<dbReference type="Gene3D" id="1.10.10.2520">
    <property type="entry name" value="Cell wall hydrolase SleB, domain 1"/>
    <property type="match status" value="1"/>
</dbReference>
<dbReference type="InterPro" id="IPR011105">
    <property type="entry name" value="Cell_wall_hydrolase_SleB"/>
</dbReference>
<dbReference type="AlphaFoldDB" id="A0A3Q8XKP9"/>